<evidence type="ECO:0000259" key="8">
    <source>
        <dbReference type="Pfam" id="PF16198"/>
    </source>
</evidence>
<dbReference type="SUPFAM" id="SSF88697">
    <property type="entry name" value="PUA domain-like"/>
    <property type="match status" value="1"/>
</dbReference>
<sequence>MGRRRKGRAVNGILILDKPLERSSNSALTVCRAIYKAAKAGHTGALDPLATGVLPICLGEATKFSQYLLDADKVYRSTFVFGECRSTGDAEGEVVAEADASGLTAEDVTRAMVAFQGDILQVPPMYSALKRDGKPLYELARKGIEVEREARPVTISHFELESFVPGPRAEATVRVHCSKGTYIRSLAEDLGAALGVGGYVGGLRRLQAGPFVEEQSYGFDELQALRDKEAFDELDALLLPVDAALDHIPEKTFGEVSAHFLLQGQAVQISQAPTEGLLRLYGPVGMLSTGETVGTGREFLGIGEILDDGRVTPRRLLANMG</sequence>
<dbReference type="HAMAP" id="MF_01080">
    <property type="entry name" value="TruB_bact"/>
    <property type="match status" value="1"/>
</dbReference>
<feature type="domain" description="tRNA pseudouridine synthase II TruB subfamily 1 C-terminal" evidence="7">
    <location>
        <begin position="294"/>
        <end position="317"/>
    </location>
</feature>
<comment type="function">
    <text evidence="5">Responsible for synthesis of pseudouridine from uracil-55 in the psi GC loop of transfer RNAs.</text>
</comment>
<dbReference type="PANTHER" id="PTHR13767:SF2">
    <property type="entry name" value="PSEUDOURIDYLATE SYNTHASE TRUB1"/>
    <property type="match status" value="1"/>
</dbReference>
<evidence type="ECO:0000256" key="2">
    <source>
        <dbReference type="ARBA" id="ARBA00005642"/>
    </source>
</evidence>
<dbReference type="CDD" id="cd21152">
    <property type="entry name" value="PUA_TruB_bacterial"/>
    <property type="match status" value="1"/>
</dbReference>
<feature type="active site" description="Nucleophile" evidence="5">
    <location>
        <position position="47"/>
    </location>
</feature>
<comment type="similarity">
    <text evidence="2 5">Belongs to the pseudouridine synthase TruB family. Type 1 subfamily.</text>
</comment>
<dbReference type="CDD" id="cd02573">
    <property type="entry name" value="PseudoU_synth_EcTruB"/>
    <property type="match status" value="1"/>
</dbReference>
<keyword evidence="10" id="KW-1185">Reference proteome</keyword>
<dbReference type="Proteomes" id="UP000765845">
    <property type="component" value="Unassembled WGS sequence"/>
</dbReference>
<reference evidence="9 10" key="1">
    <citation type="submission" date="2020-04" db="EMBL/GenBank/DDBJ databases">
        <authorList>
            <person name="Yoon J."/>
        </authorList>
    </citation>
    <scope>NUCLEOTIDE SEQUENCE [LARGE SCALE GENOMIC DNA]</scope>
    <source>
        <strain evidence="9 10">KMU-166</strain>
    </source>
</reference>
<comment type="catalytic activity">
    <reaction evidence="1 5">
        <text>uridine(55) in tRNA = pseudouridine(55) in tRNA</text>
        <dbReference type="Rhea" id="RHEA:42532"/>
        <dbReference type="Rhea" id="RHEA-COMP:10101"/>
        <dbReference type="Rhea" id="RHEA-COMP:10102"/>
        <dbReference type="ChEBI" id="CHEBI:65314"/>
        <dbReference type="ChEBI" id="CHEBI:65315"/>
        <dbReference type="EC" id="5.4.99.25"/>
    </reaction>
</comment>
<evidence type="ECO:0000256" key="3">
    <source>
        <dbReference type="ARBA" id="ARBA00022694"/>
    </source>
</evidence>
<dbReference type="Pfam" id="PF09157">
    <property type="entry name" value="TruB-C_2"/>
    <property type="match status" value="2"/>
</dbReference>
<dbReference type="Pfam" id="PF01509">
    <property type="entry name" value="TruB_N"/>
    <property type="match status" value="1"/>
</dbReference>
<evidence type="ECO:0000256" key="1">
    <source>
        <dbReference type="ARBA" id="ARBA00000385"/>
    </source>
</evidence>
<dbReference type="NCBIfam" id="TIGR00431">
    <property type="entry name" value="TruB"/>
    <property type="match status" value="1"/>
</dbReference>
<dbReference type="RefSeq" id="WP_168451581.1">
    <property type="nucleotide sequence ID" value="NZ_JAAWWK010000006.1"/>
</dbReference>
<dbReference type="Pfam" id="PF16198">
    <property type="entry name" value="TruB_C_2"/>
    <property type="match status" value="1"/>
</dbReference>
<dbReference type="InterPro" id="IPR015240">
    <property type="entry name" value="tRNA_sdUridine_synth_fam1_C"/>
</dbReference>
<keyword evidence="3 5" id="KW-0819">tRNA processing</keyword>
<feature type="domain" description="tRNA pseudouridine synthase II TruB subfamily 1 C-terminal" evidence="7">
    <location>
        <begin position="254"/>
        <end position="282"/>
    </location>
</feature>
<dbReference type="Gene3D" id="3.30.2350.10">
    <property type="entry name" value="Pseudouridine synthase"/>
    <property type="match status" value="1"/>
</dbReference>
<dbReference type="InterPro" id="IPR015947">
    <property type="entry name" value="PUA-like_sf"/>
</dbReference>
<name>A0ABX1GKZ9_9GAMM</name>
<organism evidence="9 10">
    <name type="scientific">Spongiibacter thalassae</name>
    <dbReference type="NCBI Taxonomy" id="2721624"/>
    <lineage>
        <taxon>Bacteria</taxon>
        <taxon>Pseudomonadati</taxon>
        <taxon>Pseudomonadota</taxon>
        <taxon>Gammaproteobacteria</taxon>
        <taxon>Cellvibrionales</taxon>
        <taxon>Spongiibacteraceae</taxon>
        <taxon>Spongiibacter</taxon>
    </lineage>
</organism>
<dbReference type="InterPro" id="IPR032819">
    <property type="entry name" value="TruB_C"/>
</dbReference>
<dbReference type="EC" id="5.4.99.25" evidence="5"/>
<proteinExistence type="inferred from homology"/>
<dbReference type="PANTHER" id="PTHR13767">
    <property type="entry name" value="TRNA-PSEUDOURIDINE SYNTHASE"/>
    <property type="match status" value="1"/>
</dbReference>
<evidence type="ECO:0000259" key="6">
    <source>
        <dbReference type="Pfam" id="PF01509"/>
    </source>
</evidence>
<evidence type="ECO:0000313" key="10">
    <source>
        <dbReference type="Proteomes" id="UP000765845"/>
    </source>
</evidence>
<gene>
    <name evidence="5 9" type="primary">truB</name>
    <name evidence="9" type="ORF">HCU74_16865</name>
</gene>
<evidence type="ECO:0000313" key="9">
    <source>
        <dbReference type="EMBL" id="NKI19083.1"/>
    </source>
</evidence>
<dbReference type="SUPFAM" id="SSF55120">
    <property type="entry name" value="Pseudouridine synthase"/>
    <property type="match status" value="1"/>
</dbReference>
<protein>
    <recommendedName>
        <fullName evidence="5">tRNA pseudouridine synthase B</fullName>
        <ecNumber evidence="5">5.4.99.25</ecNumber>
    </recommendedName>
    <alternativeName>
        <fullName evidence="5">tRNA pseudouridine(55) synthase</fullName>
        <shortName evidence="5">Psi55 synthase</shortName>
    </alternativeName>
    <alternativeName>
        <fullName evidence="5">tRNA pseudouridylate synthase</fullName>
    </alternativeName>
    <alternativeName>
        <fullName evidence="5">tRNA-uridine isomerase</fullName>
    </alternativeName>
</protein>
<dbReference type="InterPro" id="IPR002501">
    <property type="entry name" value="PsdUridine_synth_N"/>
</dbReference>
<keyword evidence="4 5" id="KW-0413">Isomerase</keyword>
<comment type="caution">
    <text evidence="9">The sequence shown here is derived from an EMBL/GenBank/DDBJ whole genome shotgun (WGS) entry which is preliminary data.</text>
</comment>
<evidence type="ECO:0000256" key="5">
    <source>
        <dbReference type="HAMAP-Rule" id="MF_01080"/>
    </source>
</evidence>
<evidence type="ECO:0000256" key="4">
    <source>
        <dbReference type="ARBA" id="ARBA00023235"/>
    </source>
</evidence>
<feature type="domain" description="Pseudouridine synthase II N-terminal" evidence="6">
    <location>
        <begin position="32"/>
        <end position="183"/>
    </location>
</feature>
<dbReference type="Gene3D" id="2.30.130.10">
    <property type="entry name" value="PUA domain"/>
    <property type="match status" value="1"/>
</dbReference>
<dbReference type="EMBL" id="JAAWWK010000006">
    <property type="protein sequence ID" value="NKI19083.1"/>
    <property type="molecule type" value="Genomic_DNA"/>
</dbReference>
<dbReference type="GO" id="GO:0160148">
    <property type="term" value="F:tRNA pseudouridine(55) synthase activity"/>
    <property type="evidence" value="ECO:0007669"/>
    <property type="project" value="UniProtKB-EC"/>
</dbReference>
<feature type="domain" description="tRNA pseudouridylate synthase B C-terminal" evidence="8">
    <location>
        <begin position="184"/>
        <end position="245"/>
    </location>
</feature>
<evidence type="ECO:0000259" key="7">
    <source>
        <dbReference type="Pfam" id="PF09157"/>
    </source>
</evidence>
<accession>A0ABX1GKZ9</accession>
<dbReference type="InterPro" id="IPR014780">
    <property type="entry name" value="tRNA_psdUridine_synth_TruB"/>
</dbReference>
<dbReference type="InterPro" id="IPR020103">
    <property type="entry name" value="PsdUridine_synth_cat_dom_sf"/>
</dbReference>
<dbReference type="InterPro" id="IPR036974">
    <property type="entry name" value="PUA_sf"/>
</dbReference>